<dbReference type="GO" id="GO:0006281">
    <property type="term" value="P:DNA repair"/>
    <property type="evidence" value="ECO:0007669"/>
    <property type="project" value="UniProtKB-KW"/>
</dbReference>
<evidence type="ECO:0000256" key="1">
    <source>
        <dbReference type="ARBA" id="ARBA00007484"/>
    </source>
</evidence>
<dbReference type="GO" id="GO:0003677">
    <property type="term" value="F:DNA binding"/>
    <property type="evidence" value="ECO:0007669"/>
    <property type="project" value="UniProtKB-KW"/>
</dbReference>
<keyword evidence="8" id="KW-0238">DNA-binding</keyword>
<keyword evidence="10" id="KW-0234">DNA repair</keyword>
<evidence type="ECO:0000313" key="16">
    <source>
        <dbReference type="Proteomes" id="UP000244248"/>
    </source>
</evidence>
<keyword evidence="6 12" id="KW-0068">Autocatalytic cleavage</keyword>
<evidence type="ECO:0000256" key="7">
    <source>
        <dbReference type="ARBA" id="ARBA00023015"/>
    </source>
</evidence>
<dbReference type="SUPFAM" id="SSF46785">
    <property type="entry name" value="Winged helix' DNA-binding domain"/>
    <property type="match status" value="1"/>
</dbReference>
<dbReference type="RefSeq" id="WP_107940428.1">
    <property type="nucleotide sequence ID" value="NZ_QANS01000004.1"/>
</dbReference>
<dbReference type="InterPro" id="IPR039418">
    <property type="entry name" value="LexA-like"/>
</dbReference>
<evidence type="ECO:0000256" key="9">
    <source>
        <dbReference type="ARBA" id="ARBA00023163"/>
    </source>
</evidence>
<evidence type="ECO:0000256" key="8">
    <source>
        <dbReference type="ARBA" id="ARBA00023125"/>
    </source>
</evidence>
<evidence type="ECO:0000259" key="13">
    <source>
        <dbReference type="Pfam" id="PF00717"/>
    </source>
</evidence>
<name>A0A2T5ME47_9GAMM</name>
<dbReference type="FunFam" id="2.10.109.10:FF:000001">
    <property type="entry name" value="LexA repressor"/>
    <property type="match status" value="1"/>
</dbReference>
<keyword evidence="11" id="KW-0742">SOS response</keyword>
<dbReference type="InterPro" id="IPR015927">
    <property type="entry name" value="Peptidase_S24_S26A/B/C"/>
</dbReference>
<dbReference type="CDD" id="cd06529">
    <property type="entry name" value="S24_LexA-like"/>
    <property type="match status" value="1"/>
</dbReference>
<dbReference type="InterPro" id="IPR036388">
    <property type="entry name" value="WH-like_DNA-bd_sf"/>
</dbReference>
<feature type="domain" description="Peptidase S24/S26A/S26B/S26C" evidence="13">
    <location>
        <begin position="82"/>
        <end position="200"/>
    </location>
</feature>
<dbReference type="OrthoDB" id="9802364at2"/>
<dbReference type="GO" id="GO:0009432">
    <property type="term" value="P:SOS response"/>
    <property type="evidence" value="ECO:0007669"/>
    <property type="project" value="UniProtKB-KW"/>
</dbReference>
<keyword evidence="5 12" id="KW-0378">Hydrolase</keyword>
<sequence length="212" mass="23638">MKPLTQRQTQALRFITEFMGEQGIPPTRTDLAIELGITRKAAHVLIHTLAKKGHLEIIAGSSRGIRLITDEEHVAPPPHSLPLIGHVAAGPPVLATDEVDDWIRVDPSLFHPKPDYLRKVSGTSMIDMGIQNGDLVAIRSQPTADNGQVVVAKLFRGVEPEITVKKYRQRGNKVELIPRNSEMETIVIDLREESFEIEGLYCGHIHLNKSRR</sequence>
<keyword evidence="7" id="KW-0805">Transcription regulation</keyword>
<dbReference type="NCBIfam" id="TIGR00498">
    <property type="entry name" value="lexA"/>
    <property type="match status" value="1"/>
</dbReference>
<dbReference type="InterPro" id="IPR006197">
    <property type="entry name" value="Peptidase_S24_LexA"/>
</dbReference>
<protein>
    <recommendedName>
        <fullName evidence="17">Repressor LexA</fullName>
    </recommendedName>
</protein>
<dbReference type="GO" id="GO:0006260">
    <property type="term" value="P:DNA replication"/>
    <property type="evidence" value="ECO:0007669"/>
    <property type="project" value="UniProtKB-KW"/>
</dbReference>
<dbReference type="Pfam" id="PF01726">
    <property type="entry name" value="LexA_DNA_bind"/>
    <property type="match status" value="1"/>
</dbReference>
<evidence type="ECO:0000256" key="11">
    <source>
        <dbReference type="ARBA" id="ARBA00023236"/>
    </source>
</evidence>
<evidence type="ECO:0000313" key="15">
    <source>
        <dbReference type="EMBL" id="PTU30843.1"/>
    </source>
</evidence>
<keyword evidence="16" id="KW-1185">Reference proteome</keyword>
<evidence type="ECO:0000256" key="2">
    <source>
        <dbReference type="ARBA" id="ARBA00022491"/>
    </source>
</evidence>
<evidence type="ECO:0000256" key="3">
    <source>
        <dbReference type="ARBA" id="ARBA00022705"/>
    </source>
</evidence>
<organism evidence="15 16">
    <name type="scientific">Stenotrophobium rhamnosiphilum</name>
    <dbReference type="NCBI Taxonomy" id="2029166"/>
    <lineage>
        <taxon>Bacteria</taxon>
        <taxon>Pseudomonadati</taxon>
        <taxon>Pseudomonadota</taxon>
        <taxon>Gammaproteobacteria</taxon>
        <taxon>Nevskiales</taxon>
        <taxon>Nevskiaceae</taxon>
        <taxon>Stenotrophobium</taxon>
    </lineage>
</organism>
<proteinExistence type="inferred from homology"/>
<dbReference type="EMBL" id="QANS01000004">
    <property type="protein sequence ID" value="PTU30843.1"/>
    <property type="molecule type" value="Genomic_DNA"/>
</dbReference>
<accession>A0A2T5ME47</accession>
<keyword evidence="3" id="KW-0235">DNA replication</keyword>
<evidence type="ECO:0000256" key="5">
    <source>
        <dbReference type="ARBA" id="ARBA00022801"/>
    </source>
</evidence>
<keyword evidence="4" id="KW-0227">DNA damage</keyword>
<dbReference type="GO" id="GO:0006508">
    <property type="term" value="P:proteolysis"/>
    <property type="evidence" value="ECO:0007669"/>
    <property type="project" value="InterPro"/>
</dbReference>
<evidence type="ECO:0000256" key="6">
    <source>
        <dbReference type="ARBA" id="ARBA00022813"/>
    </source>
</evidence>
<evidence type="ECO:0000256" key="10">
    <source>
        <dbReference type="ARBA" id="ARBA00023204"/>
    </source>
</evidence>
<dbReference type="Gene3D" id="2.10.109.10">
    <property type="entry name" value="Umud Fragment, subunit A"/>
    <property type="match status" value="1"/>
</dbReference>
<gene>
    <name evidence="15" type="ORF">CJD38_11065</name>
</gene>
<dbReference type="PANTHER" id="PTHR33516:SF2">
    <property type="entry name" value="LEXA REPRESSOR-RELATED"/>
    <property type="match status" value="1"/>
</dbReference>
<dbReference type="Pfam" id="PF00717">
    <property type="entry name" value="Peptidase_S24"/>
    <property type="match status" value="1"/>
</dbReference>
<evidence type="ECO:0000259" key="14">
    <source>
        <dbReference type="Pfam" id="PF01726"/>
    </source>
</evidence>
<dbReference type="PANTHER" id="PTHR33516">
    <property type="entry name" value="LEXA REPRESSOR"/>
    <property type="match status" value="1"/>
</dbReference>
<dbReference type="Proteomes" id="UP000244248">
    <property type="component" value="Unassembled WGS sequence"/>
</dbReference>
<keyword evidence="9" id="KW-0804">Transcription</keyword>
<dbReference type="InterPro" id="IPR036390">
    <property type="entry name" value="WH_DNA-bd_sf"/>
</dbReference>
<evidence type="ECO:0000256" key="4">
    <source>
        <dbReference type="ARBA" id="ARBA00022763"/>
    </source>
</evidence>
<dbReference type="InterPro" id="IPR006199">
    <property type="entry name" value="LexA_DNA-bd_dom"/>
</dbReference>
<dbReference type="InterPro" id="IPR036286">
    <property type="entry name" value="LexA/Signal_pep-like_sf"/>
</dbReference>
<keyword evidence="2" id="KW-0678">Repressor</keyword>
<dbReference type="GO" id="GO:0045892">
    <property type="term" value="P:negative regulation of DNA-templated transcription"/>
    <property type="evidence" value="ECO:0007669"/>
    <property type="project" value="InterPro"/>
</dbReference>
<dbReference type="PRINTS" id="PR00726">
    <property type="entry name" value="LEXASERPTASE"/>
</dbReference>
<comment type="similarity">
    <text evidence="1 12">Belongs to the peptidase S24 family.</text>
</comment>
<dbReference type="GO" id="GO:0004252">
    <property type="term" value="F:serine-type endopeptidase activity"/>
    <property type="evidence" value="ECO:0007669"/>
    <property type="project" value="InterPro"/>
</dbReference>
<comment type="caution">
    <text evidence="15">The sequence shown here is derived from an EMBL/GenBank/DDBJ whole genome shotgun (WGS) entry which is preliminary data.</text>
</comment>
<reference evidence="15 16" key="1">
    <citation type="submission" date="2018-04" db="EMBL/GenBank/DDBJ databases">
        <title>Novel species isolated from glacier.</title>
        <authorList>
            <person name="Liu Q."/>
            <person name="Xin Y.-H."/>
        </authorList>
    </citation>
    <scope>NUCLEOTIDE SEQUENCE [LARGE SCALE GENOMIC DNA]</scope>
    <source>
        <strain evidence="15 16">GT1R17</strain>
    </source>
</reference>
<dbReference type="AlphaFoldDB" id="A0A2T5ME47"/>
<dbReference type="Gene3D" id="1.10.10.10">
    <property type="entry name" value="Winged helix-like DNA-binding domain superfamily/Winged helix DNA-binding domain"/>
    <property type="match status" value="1"/>
</dbReference>
<evidence type="ECO:0008006" key="17">
    <source>
        <dbReference type="Google" id="ProtNLM"/>
    </source>
</evidence>
<feature type="domain" description="LexA repressor DNA-binding" evidence="14">
    <location>
        <begin position="1"/>
        <end position="64"/>
    </location>
</feature>
<dbReference type="SUPFAM" id="SSF51306">
    <property type="entry name" value="LexA/Signal peptidase"/>
    <property type="match status" value="1"/>
</dbReference>
<dbReference type="InterPro" id="IPR006200">
    <property type="entry name" value="LexA"/>
</dbReference>
<evidence type="ECO:0000256" key="12">
    <source>
        <dbReference type="RuleBase" id="RU003991"/>
    </source>
</evidence>
<dbReference type="InterPro" id="IPR050077">
    <property type="entry name" value="LexA_repressor"/>
</dbReference>